<evidence type="ECO:0000256" key="1">
    <source>
        <dbReference type="SAM" id="MobiDB-lite"/>
    </source>
</evidence>
<dbReference type="PROSITE" id="PS50200">
    <property type="entry name" value="RA"/>
    <property type="match status" value="1"/>
</dbReference>
<dbReference type="AlphaFoldDB" id="H2Y3V5"/>
<accession>H2Y3V5</accession>
<protein>
    <recommendedName>
        <fullName evidence="2">Ras-associating domain-containing protein</fullName>
    </recommendedName>
</protein>
<name>H2Y3V5_CIOSA</name>
<proteinExistence type="predicted"/>
<feature type="domain" description="Ras-associating" evidence="2">
    <location>
        <begin position="171"/>
        <end position="260"/>
    </location>
</feature>
<dbReference type="PANTHER" id="PTHR22738:SF15">
    <property type="entry name" value="LD40758P"/>
    <property type="match status" value="1"/>
</dbReference>
<dbReference type="InterPro" id="IPR000159">
    <property type="entry name" value="RA_dom"/>
</dbReference>
<evidence type="ECO:0000313" key="4">
    <source>
        <dbReference type="Proteomes" id="UP000007875"/>
    </source>
</evidence>
<evidence type="ECO:0000259" key="2">
    <source>
        <dbReference type="PROSITE" id="PS50200"/>
    </source>
</evidence>
<dbReference type="Pfam" id="PF00788">
    <property type="entry name" value="RA"/>
    <property type="match status" value="1"/>
</dbReference>
<dbReference type="SMART" id="SM00314">
    <property type="entry name" value="RA"/>
    <property type="match status" value="1"/>
</dbReference>
<dbReference type="CDD" id="cd01784">
    <property type="entry name" value="RA_RASSF2_like"/>
    <property type="match status" value="1"/>
</dbReference>
<dbReference type="Proteomes" id="UP000007875">
    <property type="component" value="Unassembled WGS sequence"/>
</dbReference>
<sequence>MMEMALGKDHNIPMEDFQSRLNDYNTYYTGSLEQLRQRQTNNGELVVDGFLSIYWGLRTAIRLQVTDDDAKLRPKTIVGSTRQATKAARTRTLPHTDGTNGNSVLESLDIESGIWGNTRQRKSIERSKVIKRKPSIPEDEKLNLARINSVVMRKKISKYPAHRGSINGHLFNQKTSVFTPAFGSVTKVRITSRSNAHDVIAKLLSKFKVLNPPSDFSLYVVKDTHERRELSSDEFPLVARILIGPNERLGKIYIIEKKRH</sequence>
<dbReference type="eggNOG" id="KOG4239">
    <property type="taxonomic scope" value="Eukaryota"/>
</dbReference>
<dbReference type="OMA" id="IYWGLRT"/>
<dbReference type="HOGENOM" id="CLU_018893_0_1_1"/>
<feature type="region of interest" description="Disordered" evidence="1">
    <location>
        <begin position="80"/>
        <end position="100"/>
    </location>
</feature>
<dbReference type="SUPFAM" id="SSF54236">
    <property type="entry name" value="Ubiquitin-like"/>
    <property type="match status" value="1"/>
</dbReference>
<dbReference type="PANTHER" id="PTHR22738">
    <property type="entry name" value="RASSF"/>
    <property type="match status" value="1"/>
</dbReference>
<dbReference type="STRING" id="51511.ENSCSAVP00000000003"/>
<dbReference type="FunCoup" id="H2Y3V5">
    <property type="interactions" value="10"/>
</dbReference>
<reference evidence="3" key="2">
    <citation type="submission" date="2025-08" db="UniProtKB">
        <authorList>
            <consortium name="Ensembl"/>
        </authorList>
    </citation>
    <scope>IDENTIFICATION</scope>
</reference>
<organism evidence="3 4">
    <name type="scientific">Ciona savignyi</name>
    <name type="common">Pacific transparent sea squirt</name>
    <dbReference type="NCBI Taxonomy" id="51511"/>
    <lineage>
        <taxon>Eukaryota</taxon>
        <taxon>Metazoa</taxon>
        <taxon>Chordata</taxon>
        <taxon>Tunicata</taxon>
        <taxon>Ascidiacea</taxon>
        <taxon>Phlebobranchia</taxon>
        <taxon>Cionidae</taxon>
        <taxon>Ciona</taxon>
    </lineage>
</organism>
<reference evidence="3" key="3">
    <citation type="submission" date="2025-09" db="UniProtKB">
        <authorList>
            <consortium name="Ensembl"/>
        </authorList>
    </citation>
    <scope>IDENTIFICATION</scope>
</reference>
<dbReference type="Ensembl" id="ENSCSAVT00000000003.1">
    <property type="protein sequence ID" value="ENSCSAVP00000000003.1"/>
    <property type="gene ID" value="ENSCSAVG00000000003.1"/>
</dbReference>
<feature type="compositionally biased region" description="Low complexity" evidence="1">
    <location>
        <begin position="81"/>
        <end position="91"/>
    </location>
</feature>
<reference evidence="4" key="1">
    <citation type="submission" date="2003-08" db="EMBL/GenBank/DDBJ databases">
        <authorList>
            <person name="Birren B."/>
            <person name="Nusbaum C."/>
            <person name="Abebe A."/>
            <person name="Abouelleil A."/>
            <person name="Adekoya E."/>
            <person name="Ait-zahra M."/>
            <person name="Allen N."/>
            <person name="Allen T."/>
            <person name="An P."/>
            <person name="Anderson M."/>
            <person name="Anderson S."/>
            <person name="Arachchi H."/>
            <person name="Armbruster J."/>
            <person name="Bachantsang P."/>
            <person name="Baldwin J."/>
            <person name="Barry A."/>
            <person name="Bayul T."/>
            <person name="Blitshsteyn B."/>
            <person name="Bloom T."/>
            <person name="Blye J."/>
            <person name="Boguslavskiy L."/>
            <person name="Borowsky M."/>
            <person name="Boukhgalter B."/>
            <person name="Brunache A."/>
            <person name="Butler J."/>
            <person name="Calixte N."/>
            <person name="Calvo S."/>
            <person name="Camarata J."/>
            <person name="Campo K."/>
            <person name="Chang J."/>
            <person name="Cheshatsang Y."/>
            <person name="Citroen M."/>
            <person name="Collymore A."/>
            <person name="Considine T."/>
            <person name="Cook A."/>
            <person name="Cooke P."/>
            <person name="Corum B."/>
            <person name="Cuomo C."/>
            <person name="David R."/>
            <person name="Dawoe T."/>
            <person name="Degray S."/>
            <person name="Dodge S."/>
            <person name="Dooley K."/>
            <person name="Dorje P."/>
            <person name="Dorjee K."/>
            <person name="Dorris L."/>
            <person name="Duffey N."/>
            <person name="Dupes A."/>
            <person name="Elkins T."/>
            <person name="Engels R."/>
            <person name="Erickson J."/>
            <person name="Farina A."/>
            <person name="Faro S."/>
            <person name="Ferreira P."/>
            <person name="Fischer H."/>
            <person name="Fitzgerald M."/>
            <person name="Foley K."/>
            <person name="Gage D."/>
            <person name="Galagan J."/>
            <person name="Gearin G."/>
            <person name="Gnerre S."/>
            <person name="Gnirke A."/>
            <person name="Goyette A."/>
            <person name="Graham J."/>
            <person name="Grandbois E."/>
            <person name="Gyaltsen K."/>
            <person name="Hafez N."/>
            <person name="Hagopian D."/>
            <person name="Hagos B."/>
            <person name="Hall J."/>
            <person name="Hatcher B."/>
            <person name="Heller A."/>
            <person name="Higgins H."/>
            <person name="Honan T."/>
            <person name="Horn A."/>
            <person name="Houde N."/>
            <person name="Hughes L."/>
            <person name="Hulme W."/>
            <person name="Husby E."/>
            <person name="Iliev I."/>
            <person name="Jaffe D."/>
            <person name="Jones C."/>
            <person name="Kamal M."/>
            <person name="Kamat A."/>
            <person name="Kamvysselis M."/>
            <person name="Karlsson E."/>
            <person name="Kells C."/>
            <person name="Kieu A."/>
            <person name="Kisner P."/>
            <person name="Kodira C."/>
            <person name="Kulbokas E."/>
            <person name="Labutti K."/>
            <person name="Lama D."/>
            <person name="Landers T."/>
            <person name="Leger J."/>
            <person name="Levine S."/>
            <person name="Lewis D."/>
            <person name="Lewis T."/>
            <person name="Lindblad-toh K."/>
            <person name="Liu X."/>
            <person name="Lokyitsang T."/>
            <person name="Lokyitsang Y."/>
            <person name="Lucien O."/>
            <person name="Lui A."/>
            <person name="Ma L.J."/>
            <person name="Mabbitt R."/>
            <person name="Macdonald J."/>
            <person name="Maclean C."/>
            <person name="Major J."/>
            <person name="Manning J."/>
            <person name="Marabella R."/>
            <person name="Maru K."/>
            <person name="Matthews C."/>
            <person name="Mauceli E."/>
            <person name="Mccarthy M."/>
            <person name="Mcdonough S."/>
            <person name="Mcghee T."/>
            <person name="Meldrim J."/>
            <person name="Meneus L."/>
            <person name="Mesirov J."/>
            <person name="Mihalev A."/>
            <person name="Mihova T."/>
            <person name="Mikkelsen T."/>
            <person name="Mlenga V."/>
            <person name="Moru K."/>
            <person name="Mozes J."/>
            <person name="Mulrain L."/>
            <person name="Munson G."/>
            <person name="Naylor J."/>
            <person name="Newes C."/>
            <person name="Nguyen C."/>
            <person name="Nguyen N."/>
            <person name="Nguyen T."/>
            <person name="Nicol R."/>
            <person name="Nielsen C."/>
            <person name="Nizzari M."/>
            <person name="Norbu C."/>
            <person name="Norbu N."/>
            <person name="O'donnell P."/>
            <person name="Okoawo O."/>
            <person name="O'leary S."/>
            <person name="Omotosho B."/>
            <person name="O'neill K."/>
            <person name="Osman S."/>
            <person name="Parker S."/>
            <person name="Perrin D."/>
            <person name="Phunkhang P."/>
            <person name="Piqani B."/>
            <person name="Purcell S."/>
            <person name="Rachupka T."/>
            <person name="Ramasamy U."/>
            <person name="Rameau R."/>
            <person name="Ray V."/>
            <person name="Raymond C."/>
            <person name="Retta R."/>
            <person name="Richardson S."/>
            <person name="Rise C."/>
            <person name="Rodriguez J."/>
            <person name="Rogers J."/>
            <person name="Rogov P."/>
            <person name="Rutman M."/>
            <person name="Schupbach R."/>
            <person name="Seaman C."/>
            <person name="Settipalli S."/>
            <person name="Sharpe T."/>
            <person name="Sheridan J."/>
            <person name="Sherpa N."/>
            <person name="Shi J."/>
            <person name="Smirnov S."/>
            <person name="Smith C."/>
            <person name="Sougnez C."/>
            <person name="Spencer B."/>
            <person name="Stalker J."/>
            <person name="Stange-thomann N."/>
            <person name="Stavropoulos S."/>
            <person name="Stetson K."/>
            <person name="Stone C."/>
            <person name="Stone S."/>
            <person name="Stubbs M."/>
            <person name="Talamas J."/>
            <person name="Tchuinga P."/>
            <person name="Tenzing P."/>
            <person name="Tesfaye S."/>
            <person name="Theodore J."/>
            <person name="Thoulutsang Y."/>
            <person name="Topham K."/>
            <person name="Towey S."/>
            <person name="Tsamla T."/>
            <person name="Tsomo N."/>
            <person name="Vallee D."/>
            <person name="Vassiliev H."/>
            <person name="Venkataraman V."/>
            <person name="Vinson J."/>
            <person name="Vo A."/>
            <person name="Wade C."/>
            <person name="Wang S."/>
            <person name="Wangchuk T."/>
            <person name="Wangdi T."/>
            <person name="Whittaker C."/>
            <person name="Wilkinson J."/>
            <person name="Wu Y."/>
            <person name="Wyman D."/>
            <person name="Yadav S."/>
            <person name="Yang S."/>
            <person name="Yang X."/>
            <person name="Yeager S."/>
            <person name="Yee E."/>
            <person name="Young G."/>
            <person name="Zainoun J."/>
            <person name="Zembeck L."/>
            <person name="Zimmer A."/>
            <person name="Zody M."/>
            <person name="Lander E."/>
        </authorList>
    </citation>
    <scope>NUCLEOTIDE SEQUENCE [LARGE SCALE GENOMIC DNA]</scope>
</reference>
<keyword evidence="4" id="KW-1185">Reference proteome</keyword>
<evidence type="ECO:0000313" key="3">
    <source>
        <dbReference type="Ensembl" id="ENSCSAVP00000000003.1"/>
    </source>
</evidence>
<dbReference type="InterPro" id="IPR029071">
    <property type="entry name" value="Ubiquitin-like_domsf"/>
</dbReference>
<dbReference type="InterPro" id="IPR033614">
    <property type="entry name" value="RASSF1-6"/>
</dbReference>
<dbReference type="GO" id="GO:0007165">
    <property type="term" value="P:signal transduction"/>
    <property type="evidence" value="ECO:0007669"/>
    <property type="project" value="InterPro"/>
</dbReference>
<dbReference type="GeneTree" id="ENSGT00940000170650"/>
<dbReference type="Gene3D" id="3.10.20.90">
    <property type="entry name" value="Phosphatidylinositol 3-kinase Catalytic Subunit, Chain A, domain 1"/>
    <property type="match status" value="1"/>
</dbReference>
<dbReference type="InParanoid" id="H2Y3V5"/>